<dbReference type="FunFam" id="3.40.50.720:FF:000240">
    <property type="entry name" value="SDR family oxidoreductase"/>
    <property type="match status" value="1"/>
</dbReference>
<keyword evidence="2" id="KW-0521">NADP</keyword>
<sequence>MYFRKPAKVSEADARNSLTARIIPEMVLSDGANPLTAPLPSTNDLQPADRAIKRFAVEGNAIITGGAGSLAQEAARALLEHGASGIFIFDVNPAHAQQSIDALRSDFLSAKITTKAVDVRDAQAIDVAVAETADELGNVTMLLCFAGVVDTRHATEIGVEDWKRILDINTTGSWLCAQSVGTQMIKQSSGGSIVFIASISAHRVNFPQPQIGYNVSKGALLQLKNSLAAEWARYGIRVNSVSPGYMDTILNEGEGLARARKIWTERNPMGRMGQPAELTGPVVLLCSGAGRYITGADIVVDGKLQRVLSVQLCIALTGELWNRRCGFILKW</sequence>
<reference evidence="7 8" key="1">
    <citation type="submission" date="2014-04" db="EMBL/GenBank/DDBJ databases">
        <authorList>
            <consortium name="DOE Joint Genome Institute"/>
            <person name="Kuo A."/>
            <person name="Tarkka M."/>
            <person name="Buscot F."/>
            <person name="Kohler A."/>
            <person name="Nagy L.G."/>
            <person name="Floudas D."/>
            <person name="Copeland A."/>
            <person name="Barry K.W."/>
            <person name="Cichocki N."/>
            <person name="Veneault-Fourrey C."/>
            <person name="LaButti K."/>
            <person name="Lindquist E.A."/>
            <person name="Lipzen A."/>
            <person name="Lundell T."/>
            <person name="Morin E."/>
            <person name="Murat C."/>
            <person name="Sun H."/>
            <person name="Tunlid A."/>
            <person name="Henrissat B."/>
            <person name="Grigoriev I.V."/>
            <person name="Hibbett D.S."/>
            <person name="Martin F."/>
            <person name="Nordberg H.P."/>
            <person name="Cantor M.N."/>
            <person name="Hua S.X."/>
        </authorList>
    </citation>
    <scope>NUCLEOTIDE SEQUENCE [LARGE SCALE GENOMIC DNA]</scope>
    <source>
        <strain evidence="7 8">F 1598</strain>
    </source>
</reference>
<comment type="similarity">
    <text evidence="1">Belongs to the short-chain dehydrogenases/reductases (SDR) family.</text>
</comment>
<evidence type="ECO:0000256" key="6">
    <source>
        <dbReference type="ARBA" id="ARBA00070881"/>
    </source>
</evidence>
<protein>
    <recommendedName>
        <fullName evidence="6">D-arabinitol 2-dehydrogenase [ribulose-forming]</fullName>
        <ecNumber evidence="5">1.1.1.250</ecNumber>
    </recommendedName>
</protein>
<dbReference type="HOGENOM" id="CLU_010194_1_1_1"/>
<comment type="pathway">
    <text evidence="4">Carbohydrate metabolism; D-arabinitol metabolism.</text>
</comment>
<proteinExistence type="inferred from homology"/>
<dbReference type="GO" id="GO:0005975">
    <property type="term" value="P:carbohydrate metabolic process"/>
    <property type="evidence" value="ECO:0007669"/>
    <property type="project" value="UniProtKB-ARBA"/>
</dbReference>
<gene>
    <name evidence="7" type="ORF">PILCRDRAFT_131330</name>
</gene>
<dbReference type="PANTHER" id="PTHR43008">
    <property type="entry name" value="BENZIL REDUCTASE"/>
    <property type="match status" value="1"/>
</dbReference>
<dbReference type="Proteomes" id="UP000054166">
    <property type="component" value="Unassembled WGS sequence"/>
</dbReference>
<dbReference type="SUPFAM" id="SSF51735">
    <property type="entry name" value="NAD(P)-binding Rossmann-fold domains"/>
    <property type="match status" value="1"/>
</dbReference>
<evidence type="ECO:0000256" key="2">
    <source>
        <dbReference type="ARBA" id="ARBA00022857"/>
    </source>
</evidence>
<evidence type="ECO:0000256" key="5">
    <source>
        <dbReference type="ARBA" id="ARBA00066831"/>
    </source>
</evidence>
<dbReference type="GO" id="GO:0047038">
    <property type="term" value="F:D-arabinitol 2-dehydrogenase activity"/>
    <property type="evidence" value="ECO:0007669"/>
    <property type="project" value="UniProtKB-EC"/>
</dbReference>
<dbReference type="OrthoDB" id="1888931at2759"/>
<dbReference type="InterPro" id="IPR036291">
    <property type="entry name" value="NAD(P)-bd_dom_sf"/>
</dbReference>
<keyword evidence="3" id="KW-0560">Oxidoreductase</keyword>
<evidence type="ECO:0000256" key="1">
    <source>
        <dbReference type="ARBA" id="ARBA00006484"/>
    </source>
</evidence>
<dbReference type="Pfam" id="PF13561">
    <property type="entry name" value="adh_short_C2"/>
    <property type="match status" value="1"/>
</dbReference>
<dbReference type="InterPro" id="IPR002347">
    <property type="entry name" value="SDR_fam"/>
</dbReference>
<dbReference type="Gene3D" id="3.40.50.720">
    <property type="entry name" value="NAD(P)-binding Rossmann-like Domain"/>
    <property type="match status" value="1"/>
</dbReference>
<dbReference type="InterPro" id="IPR020904">
    <property type="entry name" value="Sc_DH/Rdtase_CS"/>
</dbReference>
<dbReference type="EC" id="1.1.1.250" evidence="5"/>
<dbReference type="InParanoid" id="A0A0C3BY72"/>
<evidence type="ECO:0000256" key="4">
    <source>
        <dbReference type="ARBA" id="ARBA00060719"/>
    </source>
</evidence>
<reference evidence="8" key="2">
    <citation type="submission" date="2015-01" db="EMBL/GenBank/DDBJ databases">
        <title>Evolutionary Origins and Diversification of the Mycorrhizal Mutualists.</title>
        <authorList>
            <consortium name="DOE Joint Genome Institute"/>
            <consortium name="Mycorrhizal Genomics Consortium"/>
            <person name="Kohler A."/>
            <person name="Kuo A."/>
            <person name="Nagy L.G."/>
            <person name="Floudas D."/>
            <person name="Copeland A."/>
            <person name="Barry K.W."/>
            <person name="Cichocki N."/>
            <person name="Veneault-Fourrey C."/>
            <person name="LaButti K."/>
            <person name="Lindquist E.A."/>
            <person name="Lipzen A."/>
            <person name="Lundell T."/>
            <person name="Morin E."/>
            <person name="Murat C."/>
            <person name="Riley R."/>
            <person name="Ohm R."/>
            <person name="Sun H."/>
            <person name="Tunlid A."/>
            <person name="Henrissat B."/>
            <person name="Grigoriev I.V."/>
            <person name="Hibbett D.S."/>
            <person name="Martin F."/>
        </authorList>
    </citation>
    <scope>NUCLEOTIDE SEQUENCE [LARGE SCALE GENOMIC DNA]</scope>
    <source>
        <strain evidence="8">F 1598</strain>
    </source>
</reference>
<evidence type="ECO:0000313" key="7">
    <source>
        <dbReference type="EMBL" id="KIM91498.1"/>
    </source>
</evidence>
<name>A0A0C3BY72_PILCF</name>
<evidence type="ECO:0000256" key="3">
    <source>
        <dbReference type="ARBA" id="ARBA00023002"/>
    </source>
</evidence>
<organism evidence="7 8">
    <name type="scientific">Piloderma croceum (strain F 1598)</name>
    <dbReference type="NCBI Taxonomy" id="765440"/>
    <lineage>
        <taxon>Eukaryota</taxon>
        <taxon>Fungi</taxon>
        <taxon>Dikarya</taxon>
        <taxon>Basidiomycota</taxon>
        <taxon>Agaricomycotina</taxon>
        <taxon>Agaricomycetes</taxon>
        <taxon>Agaricomycetidae</taxon>
        <taxon>Atheliales</taxon>
        <taxon>Atheliaceae</taxon>
        <taxon>Piloderma</taxon>
    </lineage>
</organism>
<accession>A0A0C3BY72</accession>
<keyword evidence="8" id="KW-1185">Reference proteome</keyword>
<dbReference type="STRING" id="765440.A0A0C3BY72"/>
<dbReference type="PROSITE" id="PS00061">
    <property type="entry name" value="ADH_SHORT"/>
    <property type="match status" value="1"/>
</dbReference>
<evidence type="ECO:0000313" key="8">
    <source>
        <dbReference type="Proteomes" id="UP000054166"/>
    </source>
</evidence>
<dbReference type="PANTHER" id="PTHR43008:SF4">
    <property type="entry name" value="CHAIN DEHYDROGENASE, PUTATIVE (AFU_ORTHOLOGUE AFUA_4G08710)-RELATED"/>
    <property type="match status" value="1"/>
</dbReference>
<dbReference type="GO" id="GO:0050664">
    <property type="term" value="F:oxidoreductase activity, acting on NAD(P)H, oxygen as acceptor"/>
    <property type="evidence" value="ECO:0007669"/>
    <property type="project" value="TreeGrafter"/>
</dbReference>
<dbReference type="PRINTS" id="PR00081">
    <property type="entry name" value="GDHRDH"/>
</dbReference>
<dbReference type="EMBL" id="KN832971">
    <property type="protein sequence ID" value="KIM91498.1"/>
    <property type="molecule type" value="Genomic_DNA"/>
</dbReference>
<dbReference type="AlphaFoldDB" id="A0A0C3BY72"/>